<dbReference type="Pfam" id="PF00596">
    <property type="entry name" value="Aldolase_II"/>
    <property type="match status" value="1"/>
</dbReference>
<dbReference type="GO" id="GO:0005856">
    <property type="term" value="C:cytoskeleton"/>
    <property type="evidence" value="ECO:0007669"/>
    <property type="project" value="TreeGrafter"/>
</dbReference>
<accession>A0A4Z1PC62</accession>
<evidence type="ECO:0000313" key="4">
    <source>
        <dbReference type="Proteomes" id="UP000298493"/>
    </source>
</evidence>
<dbReference type="SUPFAM" id="SSF53639">
    <property type="entry name" value="AraD/HMP-PK domain-like"/>
    <property type="match status" value="1"/>
</dbReference>
<evidence type="ECO:0000259" key="2">
    <source>
        <dbReference type="Pfam" id="PF00596"/>
    </source>
</evidence>
<dbReference type="AlphaFoldDB" id="A0A4Z1PC62"/>
<dbReference type="STRING" id="86259.A0A4Z1PC62"/>
<feature type="region of interest" description="Disordered" evidence="1">
    <location>
        <begin position="246"/>
        <end position="265"/>
    </location>
</feature>
<dbReference type="GO" id="GO:0051015">
    <property type="term" value="F:actin filament binding"/>
    <property type="evidence" value="ECO:0007669"/>
    <property type="project" value="TreeGrafter"/>
</dbReference>
<dbReference type="PANTHER" id="PTHR10672:SF41">
    <property type="entry name" value="CLASS II ALDOLASE_ADDUCIN DOMAIN PROTEIN (AFU_ORTHOLOGUE AFUA_3G01330)"/>
    <property type="match status" value="1"/>
</dbReference>
<dbReference type="Proteomes" id="UP000298493">
    <property type="component" value="Unassembled WGS sequence"/>
</dbReference>
<gene>
    <name evidence="3" type="ORF">E6O75_ATG05814</name>
</gene>
<protein>
    <submittedName>
        <fullName evidence="3">Class II aldolase/adducin domain protein</fullName>
    </submittedName>
</protein>
<evidence type="ECO:0000313" key="3">
    <source>
        <dbReference type="EMBL" id="TID18693.1"/>
    </source>
</evidence>
<dbReference type="Gene3D" id="3.40.225.10">
    <property type="entry name" value="Class II aldolase/adducin N-terminal domain"/>
    <property type="match status" value="1"/>
</dbReference>
<evidence type="ECO:0000256" key="1">
    <source>
        <dbReference type="SAM" id="MobiDB-lite"/>
    </source>
</evidence>
<dbReference type="InterPro" id="IPR036409">
    <property type="entry name" value="Aldolase_II/adducin_N_sf"/>
</dbReference>
<proteinExistence type="predicted"/>
<sequence>MIGKGKSWSRPIFGERNVDPLHVSTFILFAQTSTTTVSSSSANTACPSIAFSSKHQHVLHSRPKPSRWRPATGIEEHWAMDTLLLLWSRLLWLMRVPFQRSRSSNEELRARRVELFTMSPSQAQVVSCGAIDTRHCTPLRCHGAKATCSGFNINLPNWSHHVFELRSSAPGKSADLWSFYDLLGHVSGSENTLALPSESRRSSSSLQNRDHRMLTDCYDIHSTTIAYNYASRFACLQVNRIGPPRRPLRSPLAQHPRPRNMRNRPSPLPLMQDACVFYNDHIVYSNFSGVVLASQEGALIAKELGKGKAALLGNHGLLTGASIKAVLAWFVLLEKCCQVQLLAEASCAGTGVPLVLIGEKETRDTFEAVGSQGWGYFVGLPLFQVGEREFGESTFLGRRLEAFEWLMSKGAFGSSKDVIDDSAPLLILG</sequence>
<dbReference type="InterPro" id="IPR001303">
    <property type="entry name" value="Aldolase_II/adducin_N"/>
</dbReference>
<dbReference type="PANTHER" id="PTHR10672">
    <property type="entry name" value="ADDUCIN"/>
    <property type="match status" value="1"/>
</dbReference>
<feature type="domain" description="Class II aldolase/adducin N-terminal" evidence="2">
    <location>
        <begin position="268"/>
        <end position="341"/>
    </location>
</feature>
<organism evidence="3 4">
    <name type="scientific">Venturia nashicola</name>
    <dbReference type="NCBI Taxonomy" id="86259"/>
    <lineage>
        <taxon>Eukaryota</taxon>
        <taxon>Fungi</taxon>
        <taxon>Dikarya</taxon>
        <taxon>Ascomycota</taxon>
        <taxon>Pezizomycotina</taxon>
        <taxon>Dothideomycetes</taxon>
        <taxon>Pleosporomycetidae</taxon>
        <taxon>Venturiales</taxon>
        <taxon>Venturiaceae</taxon>
        <taxon>Venturia</taxon>
    </lineage>
</organism>
<dbReference type="InterPro" id="IPR051017">
    <property type="entry name" value="Aldolase-II_Adducin_sf"/>
</dbReference>
<comment type="caution">
    <text evidence="3">The sequence shown here is derived from an EMBL/GenBank/DDBJ whole genome shotgun (WGS) entry which is preliminary data.</text>
</comment>
<keyword evidence="4" id="KW-1185">Reference proteome</keyword>
<dbReference type="EMBL" id="SNSC02000013">
    <property type="protein sequence ID" value="TID18693.1"/>
    <property type="molecule type" value="Genomic_DNA"/>
</dbReference>
<name>A0A4Z1PC62_9PEZI</name>
<reference evidence="3 4" key="1">
    <citation type="submission" date="2019-04" db="EMBL/GenBank/DDBJ databases">
        <title>High contiguity whole genome sequence and gene annotation resource for two Venturia nashicola isolates.</title>
        <authorList>
            <person name="Prokchorchik M."/>
            <person name="Won K."/>
            <person name="Lee Y."/>
            <person name="Choi E.D."/>
            <person name="Segonzac C."/>
            <person name="Sohn K.H."/>
        </authorList>
    </citation>
    <scope>NUCLEOTIDE SEQUENCE [LARGE SCALE GENOMIC DNA]</scope>
    <source>
        <strain evidence="3 4">PRI2</strain>
    </source>
</reference>